<geneLocation type="plasmid" evidence="2 3">
    <name>megaplasmid</name>
</geneLocation>
<dbReference type="Proteomes" id="UP000006135">
    <property type="component" value="Plasmid megaplasmid"/>
</dbReference>
<protein>
    <submittedName>
        <fullName evidence="2">Transposase IS4 family protein</fullName>
    </submittedName>
</protein>
<proteinExistence type="predicted"/>
<keyword evidence="3" id="KW-1185">Reference proteome</keyword>
<dbReference type="KEGG" id="acu:Atc_m192"/>
<gene>
    <name evidence="2" type="ordered locus">Atc_m192</name>
</gene>
<dbReference type="HOGENOM" id="CLU_049587_1_0_6"/>
<dbReference type="Pfam" id="PF13701">
    <property type="entry name" value="DDE_Tnp_1_4"/>
    <property type="match status" value="1"/>
</dbReference>
<accession>F9ZUA4</accession>
<dbReference type="InterPro" id="IPR025668">
    <property type="entry name" value="Tnp_DDE_dom"/>
</dbReference>
<evidence type="ECO:0000313" key="2">
    <source>
        <dbReference type="EMBL" id="AEK59723.1"/>
    </source>
</evidence>
<feature type="domain" description="Transposase DDE" evidence="1">
    <location>
        <begin position="29"/>
        <end position="140"/>
    </location>
</feature>
<keyword evidence="2" id="KW-0614">Plasmid</keyword>
<name>F9ZUA4_ACICS</name>
<sequence length="172" mass="19590">MRLTERTTMANGQHLLLLEITLEGWDTTLPTDIDSQAVIVLYADHATHEQFHAEIKTDLDLKRLPSGKFATNDLILTLGAMAYNLLRLIGQHTLLGPDAPSRHPAKRRRVKTVIQEIITLGAHVIHHARQRILSFPGYRPQPFLPSSVSMPPRLHRRSPQGFHRTLHPVEMW</sequence>
<dbReference type="AlphaFoldDB" id="F9ZUA4"/>
<evidence type="ECO:0000259" key="1">
    <source>
        <dbReference type="Pfam" id="PF13701"/>
    </source>
</evidence>
<reference evidence="2 3" key="1">
    <citation type="journal article" date="2011" name="J. Genet. Genomics">
        <title>Unraveling the Acidithiobacillus caldus complete genome and its central metabolisms for carbon assimilation.</title>
        <authorList>
            <person name="You X.Y."/>
            <person name="Guo X."/>
            <person name="Zheng H.J."/>
            <person name="Zhang M.J."/>
            <person name="Liu L.J."/>
            <person name="Zhu Y.Q."/>
            <person name="Zhu B."/>
            <person name="Wang S.Y."/>
            <person name="Zhao G.P."/>
            <person name="Poetsch A."/>
            <person name="Jiang C.Y."/>
            <person name="Liu S.J."/>
        </authorList>
    </citation>
    <scope>NUCLEOTIDE SEQUENCE [LARGE SCALE GENOMIC DNA]</scope>
    <source>
        <strain evidence="2 3">SM-1</strain>
        <plasmid evidence="3">Plasmid megaplasmid</plasmid>
    </source>
</reference>
<evidence type="ECO:0000313" key="3">
    <source>
        <dbReference type="Proteomes" id="UP000006135"/>
    </source>
</evidence>
<organism evidence="2 3">
    <name type="scientific">Acidithiobacillus caldus (strain SM-1)</name>
    <dbReference type="NCBI Taxonomy" id="990288"/>
    <lineage>
        <taxon>Bacteria</taxon>
        <taxon>Pseudomonadati</taxon>
        <taxon>Pseudomonadota</taxon>
        <taxon>Acidithiobacillia</taxon>
        <taxon>Acidithiobacillales</taxon>
        <taxon>Acidithiobacillaceae</taxon>
        <taxon>Acidithiobacillus</taxon>
    </lineage>
</organism>
<dbReference type="EMBL" id="CP002574">
    <property type="protein sequence ID" value="AEK59723.1"/>
    <property type="molecule type" value="Genomic_DNA"/>
</dbReference>